<evidence type="ECO:0000313" key="2">
    <source>
        <dbReference type="EMBL" id="MEN9060007.1"/>
    </source>
</evidence>
<dbReference type="RefSeq" id="WP_347165150.1">
    <property type="nucleotide sequence ID" value="NZ_JBDNCH010000002.1"/>
</dbReference>
<dbReference type="Proteomes" id="UP001428774">
    <property type="component" value="Unassembled WGS sequence"/>
</dbReference>
<comment type="caution">
    <text evidence="2">The sequence shown here is derived from an EMBL/GenBank/DDBJ whole genome shotgun (WGS) entry which is preliminary data.</text>
</comment>
<dbReference type="EMBL" id="JBDNCH010000002">
    <property type="protein sequence ID" value="MEN9060007.1"/>
    <property type="molecule type" value="Genomic_DNA"/>
</dbReference>
<gene>
    <name evidence="2" type="ORF">ABFB10_02115</name>
</gene>
<name>A0AAW9SB44_9RHOB</name>
<evidence type="ECO:0000259" key="1">
    <source>
        <dbReference type="Pfam" id="PF04233"/>
    </source>
</evidence>
<sequence length="360" mass="39486">MPDSFARLAALLAKIDSDVAKAFVESAQGAMNAANRAVLEQAIEQAALTGNVDGIADALGFGPEAFDGYREAIEQAFRAGAAAHIASAPMGMVRGLETSFQGYHPGVIQWIDQNAAQRVATEFDTVREAVRTTFTRGIEQNRGYRKISLDIVGRIEGNMRRGGVIGLTPGEASYVSDMREALNGDDVGSLMRNGQLKRKFWIKDDGTLGTVYSGTTRDRRFDRTIVRALRGDVTLTQADIERITSRYSDGLLRERGRRIARTEGNQAMAAGRAESTQQMIDRGDALASEITKKWKHTARPGQRDNHAAMNGETVQFDQPYSNGMMRPHDPNAPASERINCGCIETYRTAWDAVARRRGTL</sequence>
<keyword evidence="3" id="KW-1185">Reference proteome</keyword>
<evidence type="ECO:0000313" key="3">
    <source>
        <dbReference type="Proteomes" id="UP001428774"/>
    </source>
</evidence>
<proteinExistence type="predicted"/>
<reference evidence="2 3" key="1">
    <citation type="submission" date="2024-05" db="EMBL/GenBank/DDBJ databases">
        <title>Genome sequence of Ponticoccus litoralis KCCM 90028.</title>
        <authorList>
            <person name="Kim J.M."/>
            <person name="Lee J.K."/>
            <person name="Choi B.J."/>
            <person name="Bayburt H."/>
            <person name="Baek J.H."/>
            <person name="Jeon C.O."/>
        </authorList>
    </citation>
    <scope>NUCLEOTIDE SEQUENCE [LARGE SCALE GENOMIC DNA]</scope>
    <source>
        <strain evidence="2 3">KCCM 90028</strain>
    </source>
</reference>
<dbReference type="InterPro" id="IPR006528">
    <property type="entry name" value="Phage_head_morphogenesis_dom"/>
</dbReference>
<feature type="domain" description="Phage head morphogenesis" evidence="1">
    <location>
        <begin position="251"/>
        <end position="342"/>
    </location>
</feature>
<accession>A0AAW9SB44</accession>
<dbReference type="Pfam" id="PF04233">
    <property type="entry name" value="Phage_Mu_F"/>
    <property type="match status" value="1"/>
</dbReference>
<dbReference type="AlphaFoldDB" id="A0AAW9SB44"/>
<protein>
    <submittedName>
        <fullName evidence="2">Phage minor head protein</fullName>
    </submittedName>
</protein>
<organism evidence="2 3">
    <name type="scientific">Ponticoccus litoralis</name>
    <dbReference type="NCBI Taxonomy" id="422297"/>
    <lineage>
        <taxon>Bacteria</taxon>
        <taxon>Pseudomonadati</taxon>
        <taxon>Pseudomonadota</taxon>
        <taxon>Alphaproteobacteria</taxon>
        <taxon>Rhodobacterales</taxon>
        <taxon>Roseobacteraceae</taxon>
        <taxon>Ponticoccus</taxon>
    </lineage>
</organism>